<organism evidence="3 4">
    <name type="scientific">Zea mays</name>
    <name type="common">Maize</name>
    <dbReference type="NCBI Taxonomy" id="4577"/>
    <lineage>
        <taxon>Eukaryota</taxon>
        <taxon>Viridiplantae</taxon>
        <taxon>Streptophyta</taxon>
        <taxon>Embryophyta</taxon>
        <taxon>Tracheophyta</taxon>
        <taxon>Spermatophyta</taxon>
        <taxon>Magnoliopsida</taxon>
        <taxon>Liliopsida</taxon>
        <taxon>Poales</taxon>
        <taxon>Poaceae</taxon>
        <taxon>PACMAD clade</taxon>
        <taxon>Panicoideae</taxon>
        <taxon>Andropogonodae</taxon>
        <taxon>Andropogoneae</taxon>
        <taxon>Tripsacinae</taxon>
        <taxon>Zea</taxon>
    </lineage>
</organism>
<accession>A0A1D6MTR1</accession>
<evidence type="ECO:0000313" key="3">
    <source>
        <dbReference type="EnsemblPlants" id="Zm00001eb132790_P001"/>
    </source>
</evidence>
<dbReference type="OMA" id="SNGRPRC"/>
<dbReference type="GeneID" id="103650384"/>
<reference evidence="3" key="2">
    <citation type="submission" date="2019-07" db="EMBL/GenBank/DDBJ databases">
        <authorList>
            <person name="Seetharam A."/>
            <person name="Woodhouse M."/>
            <person name="Cannon E."/>
        </authorList>
    </citation>
    <scope>NUCLEOTIDE SEQUENCE [LARGE SCALE GENOMIC DNA]</scope>
    <source>
        <strain evidence="3">cv. B73</strain>
    </source>
</reference>
<dbReference type="EMBL" id="CM007649">
    <property type="protein sequence ID" value="ONM32276.1"/>
    <property type="molecule type" value="Genomic_DNA"/>
</dbReference>
<protein>
    <recommendedName>
        <fullName evidence="5">DUF4378 domain-containing protein</fullName>
    </recommendedName>
</protein>
<dbReference type="PaxDb" id="4577-GRMZM2G083643_P01"/>
<feature type="compositionally biased region" description="Acidic residues" evidence="1">
    <location>
        <begin position="137"/>
        <end position="151"/>
    </location>
</feature>
<dbReference type="Proteomes" id="UP000007305">
    <property type="component" value="Chromosome 3"/>
</dbReference>
<reference evidence="2 4" key="1">
    <citation type="submission" date="2015-12" db="EMBL/GenBank/DDBJ databases">
        <title>Update maize B73 reference genome by single molecule sequencing technologies.</title>
        <authorList>
            <consortium name="Maize Genome Sequencing Project"/>
            <person name="Ware D."/>
        </authorList>
    </citation>
    <scope>NUCLEOTIDE SEQUENCE [LARGE SCALE GENOMIC DNA]</scope>
    <source>
        <strain evidence="4">cv. B73</strain>
        <tissue evidence="2">Seedling</tissue>
    </source>
</reference>
<dbReference type="OrthoDB" id="695625at2759"/>
<dbReference type="EnsemblPlants" id="Zm00001eb132790_T001">
    <property type="protein sequence ID" value="Zm00001eb132790_P001"/>
    <property type="gene ID" value="Zm00001eb132790"/>
</dbReference>
<feature type="compositionally biased region" description="Basic residues" evidence="1">
    <location>
        <begin position="219"/>
        <end position="230"/>
    </location>
</feature>
<evidence type="ECO:0000313" key="2">
    <source>
        <dbReference type="EMBL" id="ONM32276.1"/>
    </source>
</evidence>
<sequence>MAHPSPSPSGSRRHRRLSEVLAEQQEPFSLDLYLLEKSCSPAFIDDAGCGDGACSTCWPTTKSTGRQAVRNRKGSRRSGVLRMLLSKILSSTTAPAVTKTRQRRTATEWRRVAEKRRTPDRFELTLRSASPRAIEEHMEEDEKQEEDDGDDESSKKQLSPVSVLEQPLFEHSSPPPHEPKALAIFGELLESAYTPNTLLDDVLVIAKDQSSDSSTSPRPRVRRKKKKHAHRKEDVTFEKDFARLTTSLVASKMAGETVCIEDLRPTLEDVGAAIAAAVLEALTEETAAELI</sequence>
<evidence type="ECO:0000313" key="4">
    <source>
        <dbReference type="Proteomes" id="UP000007305"/>
    </source>
</evidence>
<dbReference type="PANTHER" id="PTHR36885:SF3">
    <property type="entry name" value="OS12G0485150 PROTEIN"/>
    <property type="match status" value="1"/>
</dbReference>
<feature type="region of interest" description="Disordered" evidence="1">
    <location>
        <begin position="120"/>
        <end position="160"/>
    </location>
</feature>
<reference evidence="3" key="3">
    <citation type="submission" date="2021-05" db="UniProtKB">
        <authorList>
            <consortium name="EnsemblPlants"/>
        </authorList>
    </citation>
    <scope>IDENTIFICATION</scope>
    <source>
        <strain evidence="3">cv. B73</strain>
    </source>
</reference>
<dbReference type="AlphaFoldDB" id="A0A1D6MTR1"/>
<dbReference type="Gramene" id="Zm00001eb132790_T001">
    <property type="protein sequence ID" value="Zm00001eb132790_P001"/>
    <property type="gene ID" value="Zm00001eb132790"/>
</dbReference>
<dbReference type="eggNOG" id="ENOG502R3ZS">
    <property type="taxonomic scope" value="Eukaryota"/>
</dbReference>
<dbReference type="PANTHER" id="PTHR36885">
    <property type="entry name" value="EXPRESSED PROTEIN"/>
    <property type="match status" value="1"/>
</dbReference>
<dbReference type="ExpressionAtlas" id="A0A1D6MTR1">
    <property type="expression patterns" value="baseline and differential"/>
</dbReference>
<proteinExistence type="predicted"/>
<evidence type="ECO:0000256" key="1">
    <source>
        <dbReference type="SAM" id="MobiDB-lite"/>
    </source>
</evidence>
<name>A0A1D6MTR1_MAIZE</name>
<gene>
    <name evidence="3" type="primary">LOC103650384</name>
    <name evidence="2" type="ORF">ZEAMMB73_Zm00001d041006</name>
</gene>
<dbReference type="KEGG" id="zma:103650384"/>
<evidence type="ECO:0008006" key="5">
    <source>
        <dbReference type="Google" id="ProtNLM"/>
    </source>
</evidence>
<feature type="region of interest" description="Disordered" evidence="1">
    <location>
        <begin position="208"/>
        <end position="232"/>
    </location>
</feature>
<dbReference type="RefSeq" id="XP_008674189.1">
    <property type="nucleotide sequence ID" value="XM_008675967.4"/>
</dbReference>
<keyword evidence="4" id="KW-1185">Reference proteome</keyword>